<proteinExistence type="predicted"/>
<dbReference type="PROSITE" id="PS50088">
    <property type="entry name" value="ANK_REPEAT"/>
    <property type="match status" value="2"/>
</dbReference>
<keyword evidence="1" id="KW-0040">ANK repeat</keyword>
<feature type="compositionally biased region" description="Low complexity" evidence="2">
    <location>
        <begin position="861"/>
        <end position="874"/>
    </location>
</feature>
<dbReference type="AlphaFoldDB" id="A0A8S1W1D6"/>
<name>A0A8S1W1D6_9CILI</name>
<comment type="caution">
    <text evidence="3">The sequence shown here is derived from an EMBL/GenBank/DDBJ whole genome shotgun (WGS) entry which is preliminary data.</text>
</comment>
<evidence type="ECO:0000313" key="3">
    <source>
        <dbReference type="EMBL" id="CAD8182085.1"/>
    </source>
</evidence>
<feature type="repeat" description="ANK" evidence="1">
    <location>
        <begin position="996"/>
        <end position="1028"/>
    </location>
</feature>
<feature type="repeat" description="ANK" evidence="1">
    <location>
        <begin position="1029"/>
        <end position="1061"/>
    </location>
</feature>
<evidence type="ECO:0000256" key="2">
    <source>
        <dbReference type="SAM" id="MobiDB-lite"/>
    </source>
</evidence>
<evidence type="ECO:0000256" key="1">
    <source>
        <dbReference type="PROSITE-ProRule" id="PRU00023"/>
    </source>
</evidence>
<dbReference type="SMART" id="SM00248">
    <property type="entry name" value="ANK"/>
    <property type="match status" value="2"/>
</dbReference>
<dbReference type="OrthoDB" id="194358at2759"/>
<feature type="compositionally biased region" description="Low complexity" evidence="2">
    <location>
        <begin position="884"/>
        <end position="914"/>
    </location>
</feature>
<dbReference type="EMBL" id="CAJJDO010000078">
    <property type="protein sequence ID" value="CAD8182085.1"/>
    <property type="molecule type" value="Genomic_DNA"/>
</dbReference>
<dbReference type="PANTHER" id="PTHR24183:SF1">
    <property type="entry name" value="FIBRONECTIN TYPE 3 AND ANKYRIN REPEAT DOMAINS PROTEIN 1"/>
    <property type="match status" value="1"/>
</dbReference>
<dbReference type="Pfam" id="PF12796">
    <property type="entry name" value="Ank_2"/>
    <property type="match status" value="1"/>
</dbReference>
<protein>
    <submittedName>
        <fullName evidence="3">Uncharacterized protein</fullName>
    </submittedName>
</protein>
<keyword evidence="4" id="KW-1185">Reference proteome</keyword>
<organism evidence="3 4">
    <name type="scientific">Paramecium pentaurelia</name>
    <dbReference type="NCBI Taxonomy" id="43138"/>
    <lineage>
        <taxon>Eukaryota</taxon>
        <taxon>Sar</taxon>
        <taxon>Alveolata</taxon>
        <taxon>Ciliophora</taxon>
        <taxon>Intramacronucleata</taxon>
        <taxon>Oligohymenophorea</taxon>
        <taxon>Peniculida</taxon>
        <taxon>Parameciidae</taxon>
        <taxon>Paramecium</taxon>
    </lineage>
</organism>
<evidence type="ECO:0000313" key="4">
    <source>
        <dbReference type="Proteomes" id="UP000689195"/>
    </source>
</evidence>
<dbReference type="Proteomes" id="UP000689195">
    <property type="component" value="Unassembled WGS sequence"/>
</dbReference>
<dbReference type="PROSITE" id="PS50297">
    <property type="entry name" value="ANK_REP_REGION"/>
    <property type="match status" value="2"/>
</dbReference>
<reference evidence="3" key="1">
    <citation type="submission" date="2021-01" db="EMBL/GenBank/DDBJ databases">
        <authorList>
            <consortium name="Genoscope - CEA"/>
            <person name="William W."/>
        </authorList>
    </citation>
    <scope>NUCLEOTIDE SEQUENCE</scope>
</reference>
<sequence>MNYANPFSLTSQTSFLSPKDQRSRLTSFLSQNHSIRSNKSVSPKMNFLPQQKMLRTEQISPKSQFVSQNDNKKFQKKTTERIKYVSEHSSTPYLYIQKKKHDIHIPLLPKLSPEPKIESSRVPFINIMTEPTITIEEQGEQERSNFEQRFEQRKDQQLLLNKSNNLLQVSQLSNNQDDQLSNSKLSIRSRFKKAVQNSFHSPARKSLFNVIISHEFNALQEVERPQIQKRFEPGNQILALKLLMKKKQNILKKEKYIKDIHLKKGFGLINIEQFNVSTKAFQRKVNLIHQTSSRSLMHQEQFSLLPKSQRKSITSVCSQIQNNLLIVSSDKNTQNIKEKSKEKDNLKDFEKNKFNVIITYENVEKLTFQFNRPKHLNQQKDTTEEITPLKPPQSPRQIVPLALISSKNLQSSRKLDYIQSSRNLGANRFSRLSIQSSVFSEEATNSADLKFDFSKPNLFVRVYYQNKLYKMMQKTNYTKQNLQEVEESFRPKVALTSSTILTNVYTVMSTSEQGVRQRKVTNENLTDKIQFSGILLPKYSIDKENTIYNYDEYFNESAVISSEDSDDTVSLDNFLESPANNKPVIRKNITLKSQQTLNDQNQLKEQTLTYFITDDPIDEKQLSTGALILIKKIRMAFQMPLYLQPILSVLEQKTKNHLLTLHVKMCDDYEMGVLIDKHQTVFEEMLKYQRNPTLNKAICQAIEFRYPIILVGRYNCQTRMIDVEHQDPVSNTAILEKQESKYDKFENQPLLQTYIRNSMRRQSKELKESINKRQTINIKKQNLQGLTKQDSLQVTQPQQWNRRAMLSGELSNPLTITIQQTNQQNSNVFTQTSTVLITKPTIASQQSVFRVVSSKHIDLNSSQQDLSSSFHSSQNGESRRSSKIEQIQHQQSSQTQYTQPPQQQVSQLKMQSQQEDSFETIQDQEDKYHLLQEGKNALSMYMNSLRMRTQIKESQRRQKLDTNQLIKLAIYNNNFIEFMDNIQFIPEMQIDVPLQDGNTFLILAAQCGCKEIVHELVKRGADINIQNDDGNTAVHLALAHGHYKIADMLMEAGGSTHIFNKHGQNAWSVL</sequence>
<accession>A0A8S1W1D6</accession>
<dbReference type="InterPro" id="IPR002110">
    <property type="entry name" value="Ankyrin_rpt"/>
</dbReference>
<feature type="region of interest" description="Disordered" evidence="2">
    <location>
        <begin position="860"/>
        <end position="919"/>
    </location>
</feature>
<gene>
    <name evidence="3" type="ORF">PPENT_87.1.T0780016</name>
</gene>
<dbReference type="PANTHER" id="PTHR24183">
    <property type="entry name" value="FIBRONECTIN TYPE 3 AND ANKYRIN REPEAT DOMAINS PROTEIN 1"/>
    <property type="match status" value="1"/>
</dbReference>
<dbReference type="GO" id="GO:0005634">
    <property type="term" value="C:nucleus"/>
    <property type="evidence" value="ECO:0007669"/>
    <property type="project" value="TreeGrafter"/>
</dbReference>